<keyword evidence="3" id="KW-0808">Transferase</keyword>
<reference evidence="5" key="1">
    <citation type="submission" date="2017-12" db="EMBL/GenBank/DDBJ databases">
        <title>High-resolution comparative analysis of great ape genomes.</title>
        <authorList>
            <person name="Pollen A."/>
            <person name="Hastie A."/>
            <person name="Hormozdiari F."/>
            <person name="Dougherty M."/>
            <person name="Liu R."/>
            <person name="Chaisson M."/>
            <person name="Hoppe E."/>
            <person name="Hill C."/>
            <person name="Pang A."/>
            <person name="Hillier L."/>
            <person name="Baker C."/>
            <person name="Armstrong J."/>
            <person name="Shendure J."/>
            <person name="Paten B."/>
            <person name="Wilson R."/>
            <person name="Chao H."/>
            <person name="Schneider V."/>
            <person name="Ventura M."/>
            <person name="Kronenberg Z."/>
            <person name="Murali S."/>
            <person name="Gordon D."/>
            <person name="Cantsilieris S."/>
            <person name="Munson K."/>
            <person name="Nelson B."/>
            <person name="Raja A."/>
            <person name="Underwood J."/>
            <person name="Diekhans M."/>
            <person name="Fiddes I."/>
            <person name="Haussler D."/>
            <person name="Eichler E."/>
        </authorList>
    </citation>
    <scope>NUCLEOTIDE SEQUENCE [LARGE SCALE GENOMIC DNA]</scope>
    <source>
        <strain evidence="5">Susie</strain>
    </source>
</reference>
<gene>
    <name evidence="5" type="ORF">CR201_G0048253</name>
</gene>
<dbReference type="FunFam" id="3.40.50.2000:FF:000042">
    <property type="entry name" value="UDP-glucuronosyltransferase"/>
    <property type="match status" value="1"/>
</dbReference>
<dbReference type="SUPFAM" id="SSF53756">
    <property type="entry name" value="UDP-Glycosyltransferase/glycogen phosphorylase"/>
    <property type="match status" value="1"/>
</dbReference>
<dbReference type="AlphaFoldDB" id="A0A2J8RVS5"/>
<comment type="caution">
    <text evidence="5">The sequence shown here is derived from an EMBL/GenBank/DDBJ whole genome shotgun (WGS) entry which is preliminary data.</text>
</comment>
<feature type="signal peptide" evidence="4">
    <location>
        <begin position="1"/>
        <end position="21"/>
    </location>
</feature>
<dbReference type="Pfam" id="PF00201">
    <property type="entry name" value="UDPGT"/>
    <property type="match status" value="1"/>
</dbReference>
<evidence type="ECO:0000256" key="3">
    <source>
        <dbReference type="ARBA" id="ARBA00022679"/>
    </source>
</evidence>
<dbReference type="PANTHER" id="PTHR48043">
    <property type="entry name" value="EG:EG0003.4 PROTEIN-RELATED"/>
    <property type="match status" value="1"/>
</dbReference>
<dbReference type="PANTHER" id="PTHR48043:SF86">
    <property type="entry name" value="UDP-GLUCURONOSYLTRANSFERASE 2B10-RELATED"/>
    <property type="match status" value="1"/>
</dbReference>
<comment type="similarity">
    <text evidence="1">Belongs to the UDP-glycosyltransferase family.</text>
</comment>
<name>A0A2J8RVS5_PONAB</name>
<sequence>MALKWTSVLLLIHLSCYFSSGSCGKMLVWTAEYSHWMNMKTILKELVQRGHEVTALASSASILFDPNDASTLKLEVYPTSLTKTEFENIIMQQVKRWSGIRKDTSWLYFSQEQEILWEFYDIFINFCKDVVSNKKLMKKLLESRFDIVFADPVFRCGELLAELFNIPFVYSLRFTPGYTLERHGGGLIFPPSYIPVVMSKLSDQMTFMERVKNMIYVLYFDFWFQICDMKKWDQFYSEILEMEEYVQSSGENGVVMFSLGSMISNMTAERANVIATALAKIPQKI</sequence>
<protein>
    <submittedName>
        <fullName evidence="5">UGT2B28 isoform 2</fullName>
    </submittedName>
</protein>
<evidence type="ECO:0000256" key="1">
    <source>
        <dbReference type="ARBA" id="ARBA00009995"/>
    </source>
</evidence>
<accession>A0A2J8RVS5</accession>
<evidence type="ECO:0000313" key="5">
    <source>
        <dbReference type="EMBL" id="PNJ12627.1"/>
    </source>
</evidence>
<dbReference type="EMBL" id="NDHI03003645">
    <property type="protein sequence ID" value="PNJ12627.1"/>
    <property type="molecule type" value="Genomic_DNA"/>
</dbReference>
<evidence type="ECO:0000256" key="4">
    <source>
        <dbReference type="SAM" id="SignalP"/>
    </source>
</evidence>
<dbReference type="GO" id="GO:0015020">
    <property type="term" value="F:glucuronosyltransferase activity"/>
    <property type="evidence" value="ECO:0007669"/>
    <property type="project" value="TreeGrafter"/>
</dbReference>
<dbReference type="InterPro" id="IPR050271">
    <property type="entry name" value="UDP-glycosyltransferase"/>
</dbReference>
<feature type="chain" id="PRO_5014451372" evidence="4">
    <location>
        <begin position="22"/>
        <end position="285"/>
    </location>
</feature>
<keyword evidence="2" id="KW-0328">Glycosyltransferase</keyword>
<evidence type="ECO:0000256" key="2">
    <source>
        <dbReference type="ARBA" id="ARBA00022676"/>
    </source>
</evidence>
<organism evidence="5">
    <name type="scientific">Pongo abelii</name>
    <name type="common">Sumatran orangutan</name>
    <name type="synonym">Pongo pygmaeus abelii</name>
    <dbReference type="NCBI Taxonomy" id="9601"/>
    <lineage>
        <taxon>Eukaryota</taxon>
        <taxon>Metazoa</taxon>
        <taxon>Chordata</taxon>
        <taxon>Craniata</taxon>
        <taxon>Vertebrata</taxon>
        <taxon>Euteleostomi</taxon>
        <taxon>Mammalia</taxon>
        <taxon>Eutheria</taxon>
        <taxon>Euarchontoglires</taxon>
        <taxon>Primates</taxon>
        <taxon>Haplorrhini</taxon>
        <taxon>Catarrhini</taxon>
        <taxon>Hominidae</taxon>
        <taxon>Pongo</taxon>
    </lineage>
</organism>
<keyword evidence="4" id="KW-0732">Signal</keyword>
<proteinExistence type="inferred from homology"/>
<dbReference type="PROSITE" id="PS51257">
    <property type="entry name" value="PROKAR_LIPOPROTEIN"/>
    <property type="match status" value="1"/>
</dbReference>
<dbReference type="InterPro" id="IPR002213">
    <property type="entry name" value="UDP_glucos_trans"/>
</dbReference>
<dbReference type="Gene3D" id="3.40.50.2000">
    <property type="entry name" value="Glycogen Phosphorylase B"/>
    <property type="match status" value="1"/>
</dbReference>